<organism evidence="3 4">
    <name type="scientific">Lautropia mirabilis ATCC 51599</name>
    <dbReference type="NCBI Taxonomy" id="887898"/>
    <lineage>
        <taxon>Bacteria</taxon>
        <taxon>Pseudomonadati</taxon>
        <taxon>Pseudomonadota</taxon>
        <taxon>Betaproteobacteria</taxon>
        <taxon>Burkholderiales</taxon>
        <taxon>Burkholderiaceae</taxon>
        <taxon>Lautropia</taxon>
    </lineage>
</organism>
<dbReference type="Proteomes" id="UP000011021">
    <property type="component" value="Unassembled WGS sequence"/>
</dbReference>
<gene>
    <name evidence="3" type="ORF">HMPREF0551_0704</name>
</gene>
<dbReference type="InterPro" id="IPR036388">
    <property type="entry name" value="WH-like_DNA-bd_sf"/>
</dbReference>
<protein>
    <submittedName>
        <fullName evidence="3">Uncharacterized protein</fullName>
    </submittedName>
</protein>
<accession>E7RVJ2</accession>
<feature type="region of interest" description="Disordered" evidence="2">
    <location>
        <begin position="1"/>
        <end position="45"/>
    </location>
</feature>
<sequence>MRQEPILQAAGYHRRPSDDAHPAFPRTLTPPTTRTSPMTDSPSLPRLDAHAARALAVLLEKEKTVPDSYPMSLNALLAGCNQRSNRDPVMNLNETELLNALETLRSLSLVIESSGGRVTRYEHNLPRVLGIPSEAAALLSVLMLRGPQTAAGLRAHVERQAKFADTSSVEAYLQEMAERTAGALVELMPRQPGEREARWRHCLSEPAGAATVAQGGTGHDAPSQPPANPADAEALQMLQLRVDDLERQVAALTERLERLES</sequence>
<dbReference type="SUPFAM" id="SSF46785">
    <property type="entry name" value="Winged helix' DNA-binding domain"/>
    <property type="match status" value="2"/>
</dbReference>
<proteinExistence type="inferred from homology"/>
<dbReference type="STRING" id="887898.HMPREF0551_0704"/>
<dbReference type="eggNOG" id="COG3132">
    <property type="taxonomic scope" value="Bacteria"/>
</dbReference>
<dbReference type="PANTHER" id="PTHR38768:SF1">
    <property type="entry name" value="UPF0502 PROTEIN YCEH"/>
    <property type="match status" value="1"/>
</dbReference>
<dbReference type="HOGENOM" id="CLU_057831_2_0_4"/>
<evidence type="ECO:0000256" key="1">
    <source>
        <dbReference type="HAMAP-Rule" id="MF_01584"/>
    </source>
</evidence>
<dbReference type="PANTHER" id="PTHR38768">
    <property type="entry name" value="UPF0502 PROTEIN YCEH"/>
    <property type="match status" value="1"/>
</dbReference>
<dbReference type="InterPro" id="IPR036390">
    <property type="entry name" value="WH_DNA-bd_sf"/>
</dbReference>
<dbReference type="InterPro" id="IPR007432">
    <property type="entry name" value="DUF480"/>
</dbReference>
<name>E7RVJ2_9BURK</name>
<feature type="region of interest" description="Disordered" evidence="2">
    <location>
        <begin position="210"/>
        <end position="231"/>
    </location>
</feature>
<feature type="compositionally biased region" description="Low complexity" evidence="2">
    <location>
        <begin position="22"/>
        <end position="43"/>
    </location>
</feature>
<evidence type="ECO:0000313" key="4">
    <source>
        <dbReference type="Proteomes" id="UP000011021"/>
    </source>
</evidence>
<reference evidence="3 4" key="1">
    <citation type="submission" date="2010-12" db="EMBL/GenBank/DDBJ databases">
        <authorList>
            <person name="Muzny D."/>
            <person name="Qin X."/>
            <person name="Deng J."/>
            <person name="Jiang H."/>
            <person name="Liu Y."/>
            <person name="Qu J."/>
            <person name="Song X.-Z."/>
            <person name="Zhang L."/>
            <person name="Thornton R."/>
            <person name="Coyle M."/>
            <person name="Francisco L."/>
            <person name="Jackson L."/>
            <person name="Javaid M."/>
            <person name="Korchina V."/>
            <person name="Kovar C."/>
            <person name="Mata R."/>
            <person name="Mathew T."/>
            <person name="Ngo R."/>
            <person name="Nguyen L."/>
            <person name="Nguyen N."/>
            <person name="Okwuonu G."/>
            <person name="Ongeri F."/>
            <person name="Pham C."/>
            <person name="Simmons D."/>
            <person name="Wilczek-Boney K."/>
            <person name="Hale W."/>
            <person name="Jakkamsetti A."/>
            <person name="Pham P."/>
            <person name="Ruth R."/>
            <person name="San Lucas F."/>
            <person name="Warren J."/>
            <person name="Zhang J."/>
            <person name="Zhao Z."/>
            <person name="Zhou C."/>
            <person name="Zhu D."/>
            <person name="Lee S."/>
            <person name="Bess C."/>
            <person name="Blankenburg K."/>
            <person name="Forbes L."/>
            <person name="Fu Q."/>
            <person name="Gubbala S."/>
            <person name="Hirani K."/>
            <person name="Jayaseelan J.C."/>
            <person name="Lara F."/>
            <person name="Munidasa M."/>
            <person name="Palculict T."/>
            <person name="Patil S."/>
            <person name="Pu L.-L."/>
            <person name="Saada N."/>
            <person name="Tang L."/>
            <person name="Weissenberger G."/>
            <person name="Zhu Y."/>
            <person name="Hemphill L."/>
            <person name="Shang Y."/>
            <person name="Youmans B."/>
            <person name="Ayvaz T."/>
            <person name="Ross M."/>
            <person name="Santibanez J."/>
            <person name="Aqrawi P."/>
            <person name="Gross S."/>
            <person name="Joshi V."/>
            <person name="Fowler G."/>
            <person name="Nazareth L."/>
            <person name="Reid J."/>
            <person name="Worley K."/>
            <person name="Petrosino J."/>
            <person name="Highlander S."/>
            <person name="Gibbs R."/>
        </authorList>
    </citation>
    <scope>NUCLEOTIDE SEQUENCE [LARGE SCALE GENOMIC DNA]</scope>
    <source>
        <strain evidence="3 4">ATCC 51599</strain>
    </source>
</reference>
<evidence type="ECO:0000313" key="3">
    <source>
        <dbReference type="EMBL" id="EFV95796.1"/>
    </source>
</evidence>
<evidence type="ECO:0000256" key="2">
    <source>
        <dbReference type="SAM" id="MobiDB-lite"/>
    </source>
</evidence>
<dbReference type="HAMAP" id="MF_01584">
    <property type="entry name" value="UPF0502"/>
    <property type="match status" value="1"/>
</dbReference>
<comment type="similarity">
    <text evidence="1">Belongs to the UPF0502 family.</text>
</comment>
<dbReference type="Pfam" id="PF04337">
    <property type="entry name" value="DUF480"/>
    <property type="match status" value="1"/>
</dbReference>
<dbReference type="EMBL" id="AEQP01000002">
    <property type="protein sequence ID" value="EFV95796.1"/>
    <property type="molecule type" value="Genomic_DNA"/>
</dbReference>
<keyword evidence="4" id="KW-1185">Reference proteome</keyword>
<dbReference type="Gene3D" id="1.10.10.10">
    <property type="entry name" value="Winged helix-like DNA-binding domain superfamily/Winged helix DNA-binding domain"/>
    <property type="match status" value="2"/>
</dbReference>
<comment type="caution">
    <text evidence="3">The sequence shown here is derived from an EMBL/GenBank/DDBJ whole genome shotgun (WGS) entry which is preliminary data.</text>
</comment>
<dbReference type="AlphaFoldDB" id="E7RVJ2"/>